<sequence length="102" mass="10776">MLQVKRERIIASAALGALSILLATGCSASISASRVAEESSKMLTSELGQEPDDLTCDEGLPAEVGAEIRCVIEIDGETIDATVTVTEVDGNEVQWEIRTEAP</sequence>
<evidence type="ECO:0000259" key="2">
    <source>
        <dbReference type="Pfam" id="PF14230"/>
    </source>
</evidence>
<dbReference type="AlphaFoldDB" id="A0A840W9F8"/>
<gene>
    <name evidence="3" type="ORF">HNR07_003891</name>
</gene>
<evidence type="ECO:0000313" key="4">
    <source>
        <dbReference type="Proteomes" id="UP000579647"/>
    </source>
</evidence>
<protein>
    <recommendedName>
        <fullName evidence="2">DUF4333 domain-containing protein</fullName>
    </recommendedName>
</protein>
<comment type="caution">
    <text evidence="3">The sequence shown here is derived from an EMBL/GenBank/DDBJ whole genome shotgun (WGS) entry which is preliminary data.</text>
</comment>
<reference evidence="3 4" key="1">
    <citation type="submission" date="2020-08" db="EMBL/GenBank/DDBJ databases">
        <title>Sequencing the genomes of 1000 actinobacteria strains.</title>
        <authorList>
            <person name="Klenk H.-P."/>
        </authorList>
    </citation>
    <scope>NUCLEOTIDE SEQUENCE [LARGE SCALE GENOMIC DNA]</scope>
    <source>
        <strain evidence="3 4">DSM 44598</strain>
    </source>
</reference>
<dbReference type="Pfam" id="PF14230">
    <property type="entry name" value="DUF4333"/>
    <property type="match status" value="1"/>
</dbReference>
<dbReference type="EMBL" id="JACHDO010000001">
    <property type="protein sequence ID" value="MBB5492754.1"/>
    <property type="molecule type" value="Genomic_DNA"/>
</dbReference>
<dbReference type="Proteomes" id="UP000579647">
    <property type="component" value="Unassembled WGS sequence"/>
</dbReference>
<evidence type="ECO:0000256" key="1">
    <source>
        <dbReference type="SAM" id="SignalP"/>
    </source>
</evidence>
<dbReference type="RefSeq" id="WP_184366135.1">
    <property type="nucleotide sequence ID" value="NZ_BAAAKM010000167.1"/>
</dbReference>
<proteinExistence type="predicted"/>
<keyword evidence="1" id="KW-0732">Signal</keyword>
<organism evidence="3 4">
    <name type="scientific">Nocardiopsis metallicus</name>
    <dbReference type="NCBI Taxonomy" id="179819"/>
    <lineage>
        <taxon>Bacteria</taxon>
        <taxon>Bacillati</taxon>
        <taxon>Actinomycetota</taxon>
        <taxon>Actinomycetes</taxon>
        <taxon>Streptosporangiales</taxon>
        <taxon>Nocardiopsidaceae</taxon>
        <taxon>Nocardiopsis</taxon>
    </lineage>
</organism>
<feature type="domain" description="DUF4333" evidence="2">
    <location>
        <begin position="23"/>
        <end position="90"/>
    </location>
</feature>
<accession>A0A840W9F8</accession>
<feature type="signal peptide" evidence="1">
    <location>
        <begin position="1"/>
        <end position="28"/>
    </location>
</feature>
<keyword evidence="4" id="KW-1185">Reference proteome</keyword>
<feature type="chain" id="PRO_5032440171" description="DUF4333 domain-containing protein" evidence="1">
    <location>
        <begin position="29"/>
        <end position="102"/>
    </location>
</feature>
<dbReference type="InterPro" id="IPR025637">
    <property type="entry name" value="DUF4333"/>
</dbReference>
<name>A0A840W9F8_9ACTN</name>
<dbReference type="PROSITE" id="PS51257">
    <property type="entry name" value="PROKAR_LIPOPROTEIN"/>
    <property type="match status" value="1"/>
</dbReference>
<evidence type="ECO:0000313" key="3">
    <source>
        <dbReference type="EMBL" id="MBB5492754.1"/>
    </source>
</evidence>